<evidence type="ECO:0000313" key="10">
    <source>
        <dbReference type="Proteomes" id="UP000827092"/>
    </source>
</evidence>
<reference evidence="9 10" key="1">
    <citation type="journal article" date="2022" name="Nat. Ecol. Evol.">
        <title>A masculinizing supergene underlies an exaggerated male reproductive morph in a spider.</title>
        <authorList>
            <person name="Hendrickx F."/>
            <person name="De Corte Z."/>
            <person name="Sonet G."/>
            <person name="Van Belleghem S.M."/>
            <person name="Kostlbacher S."/>
            <person name="Vangestel C."/>
        </authorList>
    </citation>
    <scope>NUCLEOTIDE SEQUENCE [LARGE SCALE GENOMIC DNA]</scope>
    <source>
        <strain evidence="9">W744_W776</strain>
    </source>
</reference>
<gene>
    <name evidence="9" type="ORF">JTE90_024850</name>
</gene>
<evidence type="ECO:0000256" key="6">
    <source>
        <dbReference type="RuleBase" id="RU000682"/>
    </source>
</evidence>
<evidence type="ECO:0000256" key="3">
    <source>
        <dbReference type="ARBA" id="ARBA00023155"/>
    </source>
</evidence>
<dbReference type="GO" id="GO:0000981">
    <property type="term" value="F:DNA-binding transcription factor activity, RNA polymerase II-specific"/>
    <property type="evidence" value="ECO:0007669"/>
    <property type="project" value="InterPro"/>
</dbReference>
<dbReference type="CDD" id="cd00086">
    <property type="entry name" value="homeodomain"/>
    <property type="match status" value="1"/>
</dbReference>
<keyword evidence="4 5" id="KW-0539">Nucleus</keyword>
<feature type="compositionally biased region" description="Basic and acidic residues" evidence="7">
    <location>
        <begin position="195"/>
        <end position="205"/>
    </location>
</feature>
<feature type="compositionally biased region" description="Low complexity" evidence="7">
    <location>
        <begin position="151"/>
        <end position="189"/>
    </location>
</feature>
<dbReference type="GO" id="GO:0000977">
    <property type="term" value="F:RNA polymerase II transcription regulatory region sequence-specific DNA binding"/>
    <property type="evidence" value="ECO:0007669"/>
    <property type="project" value="TreeGrafter"/>
</dbReference>
<dbReference type="InterPro" id="IPR050649">
    <property type="entry name" value="Paired_Homeobox_TFs"/>
</dbReference>
<dbReference type="InterPro" id="IPR001356">
    <property type="entry name" value="HD"/>
</dbReference>
<feature type="DNA-binding region" description="Homeobox" evidence="5">
    <location>
        <begin position="88"/>
        <end position="147"/>
    </location>
</feature>
<dbReference type="SMART" id="SM00389">
    <property type="entry name" value="HOX"/>
    <property type="match status" value="1"/>
</dbReference>
<dbReference type="AlphaFoldDB" id="A0AAV6V2L7"/>
<dbReference type="Proteomes" id="UP000827092">
    <property type="component" value="Unassembled WGS sequence"/>
</dbReference>
<evidence type="ECO:0000256" key="5">
    <source>
        <dbReference type="PROSITE-ProRule" id="PRU00108"/>
    </source>
</evidence>
<dbReference type="GO" id="GO:0005634">
    <property type="term" value="C:nucleus"/>
    <property type="evidence" value="ECO:0007669"/>
    <property type="project" value="UniProtKB-SubCell"/>
</dbReference>
<feature type="region of interest" description="Disordered" evidence="7">
    <location>
        <begin position="144"/>
        <end position="244"/>
    </location>
</feature>
<evidence type="ECO:0000313" key="9">
    <source>
        <dbReference type="EMBL" id="KAG8190714.1"/>
    </source>
</evidence>
<dbReference type="EMBL" id="JAFNEN010000175">
    <property type="protein sequence ID" value="KAG8190714.1"/>
    <property type="molecule type" value="Genomic_DNA"/>
</dbReference>
<evidence type="ECO:0000256" key="2">
    <source>
        <dbReference type="ARBA" id="ARBA00023125"/>
    </source>
</evidence>
<dbReference type="PANTHER" id="PTHR24329:SF543">
    <property type="entry name" value="FI01017P-RELATED"/>
    <property type="match status" value="1"/>
</dbReference>
<comment type="subcellular location">
    <subcellularLocation>
        <location evidence="1 5 6">Nucleus</location>
    </subcellularLocation>
</comment>
<evidence type="ECO:0000259" key="8">
    <source>
        <dbReference type="PROSITE" id="PS50071"/>
    </source>
</evidence>
<organism evidence="9 10">
    <name type="scientific">Oedothorax gibbosus</name>
    <dbReference type="NCBI Taxonomy" id="931172"/>
    <lineage>
        <taxon>Eukaryota</taxon>
        <taxon>Metazoa</taxon>
        <taxon>Ecdysozoa</taxon>
        <taxon>Arthropoda</taxon>
        <taxon>Chelicerata</taxon>
        <taxon>Arachnida</taxon>
        <taxon>Araneae</taxon>
        <taxon>Araneomorphae</taxon>
        <taxon>Entelegynae</taxon>
        <taxon>Araneoidea</taxon>
        <taxon>Linyphiidae</taxon>
        <taxon>Erigoninae</taxon>
        <taxon>Oedothorax</taxon>
    </lineage>
</organism>
<proteinExistence type="predicted"/>
<dbReference type="SUPFAM" id="SSF46689">
    <property type="entry name" value="Homeodomain-like"/>
    <property type="match status" value="1"/>
</dbReference>
<name>A0AAV6V2L7_9ARAC</name>
<dbReference type="InterPro" id="IPR017970">
    <property type="entry name" value="Homeobox_CS"/>
</dbReference>
<evidence type="ECO:0000256" key="7">
    <source>
        <dbReference type="SAM" id="MobiDB-lite"/>
    </source>
</evidence>
<dbReference type="Gene3D" id="1.10.10.60">
    <property type="entry name" value="Homeodomain-like"/>
    <property type="match status" value="1"/>
</dbReference>
<keyword evidence="10" id="KW-1185">Reference proteome</keyword>
<evidence type="ECO:0000256" key="4">
    <source>
        <dbReference type="ARBA" id="ARBA00023242"/>
    </source>
</evidence>
<dbReference type="FunFam" id="1.10.10.60:FF:000679">
    <property type="entry name" value="Homeobox protein aristaless"/>
    <property type="match status" value="1"/>
</dbReference>
<dbReference type="Pfam" id="PF00046">
    <property type="entry name" value="Homeodomain"/>
    <property type="match status" value="1"/>
</dbReference>
<dbReference type="InterPro" id="IPR009057">
    <property type="entry name" value="Homeodomain-like_sf"/>
</dbReference>
<dbReference type="PROSITE" id="PS00027">
    <property type="entry name" value="HOMEOBOX_1"/>
    <property type="match status" value="1"/>
</dbReference>
<feature type="domain" description="Homeobox" evidence="8">
    <location>
        <begin position="86"/>
        <end position="146"/>
    </location>
</feature>
<evidence type="ECO:0000256" key="1">
    <source>
        <dbReference type="ARBA" id="ARBA00004123"/>
    </source>
</evidence>
<protein>
    <recommendedName>
        <fullName evidence="8">Homeobox domain-containing protein</fullName>
    </recommendedName>
</protein>
<keyword evidence="2 5" id="KW-0238">DNA-binding</keyword>
<keyword evidence="3 5" id="KW-0371">Homeobox</keyword>
<sequence>MSSYPSHDQLLEPYASYLPQYGDEGAMQPPTYAECAYRYRAAFASAAEHTPPHPGTSFQGLSGSGTLPPYKVYPLHEGVCSATEKRKQRRIRTTFTSLQLKELEKAFQETHYPDIYTREEIAMRTDLTEARVQVWFQNRRAKFRKQERLNQQKQTQQQQSSQKSNINSSNTSSPSPLNNGGNNTSCSGNPLSNKSPKDSAVEHSKVVSSMLPPPPLQNAKLMNGKSDLGKWHSHPPPFPFPLSPSVTAKATAALF</sequence>
<dbReference type="PROSITE" id="PS50071">
    <property type="entry name" value="HOMEOBOX_2"/>
    <property type="match status" value="1"/>
</dbReference>
<comment type="caution">
    <text evidence="9">The sequence shown here is derived from an EMBL/GenBank/DDBJ whole genome shotgun (WGS) entry which is preliminary data.</text>
</comment>
<accession>A0AAV6V2L7</accession>
<dbReference type="PANTHER" id="PTHR24329">
    <property type="entry name" value="HOMEOBOX PROTEIN ARISTALESS"/>
    <property type="match status" value="1"/>
</dbReference>